<evidence type="ECO:0000313" key="2">
    <source>
        <dbReference type="EMBL" id="SQH24469.1"/>
    </source>
</evidence>
<dbReference type="AlphaFoldDB" id="A0AAX2J356"/>
<dbReference type="GeneID" id="93261964"/>
<keyword evidence="1" id="KW-0732">Signal</keyword>
<sequence>MKKWLILMLLAGQAACTSETNQIAASAPVVQSASSASEPVQAASVVAASAAMPASEVAQTMPVGDMAALIKLLKTFEDEVAQNSQQAASVQEPAQVQAAALKELAFFKQQTARLRDLKLDGQAAALRDKMTQSRELSAGAIEALLTNPQAKSDTRYATQLADAERLQNEVWQALEAWHKTAAK</sequence>
<accession>A0AAX2J356</accession>
<evidence type="ECO:0000313" key="3">
    <source>
        <dbReference type="Proteomes" id="UP000248598"/>
    </source>
</evidence>
<proteinExistence type="predicted"/>
<dbReference type="RefSeq" id="WP_003788770.1">
    <property type="nucleotide sequence ID" value="NZ_CP091518.1"/>
</dbReference>
<name>A0AAX2J356_KINKI</name>
<evidence type="ECO:0000256" key="1">
    <source>
        <dbReference type="SAM" id="SignalP"/>
    </source>
</evidence>
<feature type="chain" id="PRO_5043993523" description="Lipoprotein" evidence="1">
    <location>
        <begin position="18"/>
        <end position="183"/>
    </location>
</feature>
<dbReference type="Proteomes" id="UP000248598">
    <property type="component" value="Chromosome 1"/>
</dbReference>
<gene>
    <name evidence="2" type="ORF">NCTC10529_00653</name>
</gene>
<evidence type="ECO:0008006" key="4">
    <source>
        <dbReference type="Google" id="ProtNLM"/>
    </source>
</evidence>
<protein>
    <recommendedName>
        <fullName evidence="4">Lipoprotein</fullName>
    </recommendedName>
</protein>
<feature type="signal peptide" evidence="1">
    <location>
        <begin position="1"/>
        <end position="17"/>
    </location>
</feature>
<dbReference type="EMBL" id="LS483426">
    <property type="protein sequence ID" value="SQH24469.1"/>
    <property type="molecule type" value="Genomic_DNA"/>
</dbReference>
<organism evidence="2 3">
    <name type="scientific">Kingella kingae</name>
    <dbReference type="NCBI Taxonomy" id="504"/>
    <lineage>
        <taxon>Bacteria</taxon>
        <taxon>Pseudomonadati</taxon>
        <taxon>Pseudomonadota</taxon>
        <taxon>Betaproteobacteria</taxon>
        <taxon>Neisseriales</taxon>
        <taxon>Neisseriaceae</taxon>
        <taxon>Kingella</taxon>
    </lineage>
</organism>
<reference evidence="2 3" key="1">
    <citation type="submission" date="2018-06" db="EMBL/GenBank/DDBJ databases">
        <authorList>
            <consortium name="Pathogen Informatics"/>
            <person name="Doyle S."/>
        </authorList>
    </citation>
    <scope>NUCLEOTIDE SEQUENCE [LARGE SCALE GENOMIC DNA]</scope>
    <source>
        <strain evidence="2 3">NCTC10529</strain>
    </source>
</reference>